<dbReference type="AlphaFoldDB" id="A0A3B4V1Z1"/>
<dbReference type="Ensembl" id="ENSSDUT00000024567.1">
    <property type="protein sequence ID" value="ENSSDUP00000024115.1"/>
    <property type="gene ID" value="ENSSDUG00000017536.1"/>
</dbReference>
<reference evidence="2" key="2">
    <citation type="submission" date="2025-09" db="UniProtKB">
        <authorList>
            <consortium name="Ensembl"/>
        </authorList>
    </citation>
    <scope>IDENTIFICATION</scope>
</reference>
<protein>
    <submittedName>
        <fullName evidence="2">Uncharacterized protein</fullName>
    </submittedName>
</protein>
<evidence type="ECO:0000256" key="1">
    <source>
        <dbReference type="SAM" id="MobiDB-lite"/>
    </source>
</evidence>
<name>A0A3B4V1Z1_SERDU</name>
<feature type="compositionally biased region" description="Low complexity" evidence="1">
    <location>
        <begin position="168"/>
        <end position="178"/>
    </location>
</feature>
<sequence length="333" mass="35965">MEGVLTLFWHTTPANVVMLTSKKQRIQKTPSTPSINFTFGLTLIPRAQKTKAEKAVETAVSTAKKNEAQSALKVEAETVVSSPASPKPLEAETVVCPASPKPLEAETDVSLPASPKPLEAETDVSLPASPKPLEAETVVSPPASPKPLEAETVVSPPASPKPLEAETVVSPPASPVPQVETIESTAVSTETQSTEPSKVDLTSASGMQIDLTKDVILQVPELELHRIMDEKEMQEYLLEETQLSPLQEALEMQEETQLFPLPEALEMQAETRLSLLPEALEMQADTRHVSASRGFARCRHTTVSASRGLWQDAEQDTNCPLLPLSVQTGLHFS</sequence>
<proteinExistence type="predicted"/>
<evidence type="ECO:0000313" key="3">
    <source>
        <dbReference type="Proteomes" id="UP000261420"/>
    </source>
</evidence>
<keyword evidence="3" id="KW-1185">Reference proteome</keyword>
<dbReference type="OMA" id="HTTPANV"/>
<feature type="region of interest" description="Disordered" evidence="1">
    <location>
        <begin position="63"/>
        <end position="178"/>
    </location>
</feature>
<evidence type="ECO:0000313" key="2">
    <source>
        <dbReference type="Ensembl" id="ENSSDUP00000024115.1"/>
    </source>
</evidence>
<reference evidence="2" key="1">
    <citation type="submission" date="2025-08" db="UniProtKB">
        <authorList>
            <consortium name="Ensembl"/>
        </authorList>
    </citation>
    <scope>IDENTIFICATION</scope>
</reference>
<dbReference type="Proteomes" id="UP000261420">
    <property type="component" value="Unplaced"/>
</dbReference>
<accession>A0A3B4V1Z1</accession>
<organism evidence="2 3">
    <name type="scientific">Seriola dumerili</name>
    <name type="common">Greater amberjack</name>
    <name type="synonym">Caranx dumerili</name>
    <dbReference type="NCBI Taxonomy" id="41447"/>
    <lineage>
        <taxon>Eukaryota</taxon>
        <taxon>Metazoa</taxon>
        <taxon>Chordata</taxon>
        <taxon>Craniata</taxon>
        <taxon>Vertebrata</taxon>
        <taxon>Euteleostomi</taxon>
        <taxon>Actinopterygii</taxon>
        <taxon>Neopterygii</taxon>
        <taxon>Teleostei</taxon>
        <taxon>Neoteleostei</taxon>
        <taxon>Acanthomorphata</taxon>
        <taxon>Carangaria</taxon>
        <taxon>Carangiformes</taxon>
        <taxon>Carangidae</taxon>
        <taxon>Seriola</taxon>
    </lineage>
</organism>